<feature type="transmembrane region" description="Helical" evidence="7">
    <location>
        <begin position="170"/>
        <end position="187"/>
    </location>
</feature>
<feature type="transmembrane region" description="Helical" evidence="7">
    <location>
        <begin position="331"/>
        <end position="351"/>
    </location>
</feature>
<comment type="subcellular location">
    <subcellularLocation>
        <location evidence="1">Membrane</location>
    </subcellularLocation>
</comment>
<keyword evidence="4 7" id="KW-0472">Membrane</keyword>
<feature type="transmembrane region" description="Helical" evidence="7">
    <location>
        <begin position="299"/>
        <end position="319"/>
    </location>
</feature>
<dbReference type="GO" id="GO:0016780">
    <property type="term" value="F:phosphotransferase activity, for other substituted phosphate groups"/>
    <property type="evidence" value="ECO:0007669"/>
    <property type="project" value="InterPro"/>
</dbReference>
<evidence type="ECO:0000256" key="4">
    <source>
        <dbReference type="ARBA" id="ARBA00023136"/>
    </source>
</evidence>
<evidence type="ECO:0000313" key="9">
    <source>
        <dbReference type="Proteomes" id="UP000016926"/>
    </source>
</evidence>
<evidence type="ECO:0000313" key="8">
    <source>
        <dbReference type="EMBL" id="EMS18199.1"/>
    </source>
</evidence>
<feature type="region of interest" description="Disordered" evidence="6">
    <location>
        <begin position="491"/>
        <end position="566"/>
    </location>
</feature>
<keyword evidence="3 5" id="KW-0808">Transferase</keyword>
<dbReference type="InterPro" id="IPR014472">
    <property type="entry name" value="CHOPT"/>
</dbReference>
<keyword evidence="9" id="KW-1185">Reference proteome</keyword>
<accession>M7X3I0</accession>
<keyword evidence="7" id="KW-1133">Transmembrane helix</keyword>
<dbReference type="GeneID" id="27370584"/>
<feature type="compositionally biased region" description="Gly residues" evidence="6">
    <location>
        <begin position="542"/>
        <end position="551"/>
    </location>
</feature>
<dbReference type="eggNOG" id="KOG2877">
    <property type="taxonomic scope" value="Eukaryota"/>
</dbReference>
<dbReference type="OrthoDB" id="196717at2759"/>
<dbReference type="RefSeq" id="XP_016269318.1">
    <property type="nucleotide sequence ID" value="XM_016420232.1"/>
</dbReference>
<dbReference type="Proteomes" id="UP000016926">
    <property type="component" value="Unassembled WGS sequence"/>
</dbReference>
<comment type="similarity">
    <text evidence="2 5">Belongs to the CDP-alcohol phosphatidyltransferase class-I family.</text>
</comment>
<dbReference type="AlphaFoldDB" id="M7X3I0"/>
<feature type="transmembrane region" description="Helical" evidence="7">
    <location>
        <begin position="248"/>
        <end position="270"/>
    </location>
</feature>
<dbReference type="Pfam" id="PF01066">
    <property type="entry name" value="CDP-OH_P_transf"/>
    <property type="match status" value="1"/>
</dbReference>
<dbReference type="PROSITE" id="PS00379">
    <property type="entry name" value="CDP_ALCOHOL_P_TRANSF"/>
    <property type="match status" value="1"/>
</dbReference>
<evidence type="ECO:0000256" key="7">
    <source>
        <dbReference type="SAM" id="Phobius"/>
    </source>
</evidence>
<evidence type="ECO:0000256" key="3">
    <source>
        <dbReference type="ARBA" id="ARBA00022679"/>
    </source>
</evidence>
<dbReference type="Gene3D" id="1.20.120.1760">
    <property type="match status" value="1"/>
</dbReference>
<evidence type="ECO:0000256" key="1">
    <source>
        <dbReference type="ARBA" id="ARBA00004370"/>
    </source>
</evidence>
<dbReference type="GO" id="GO:0008654">
    <property type="term" value="P:phospholipid biosynthetic process"/>
    <property type="evidence" value="ECO:0007669"/>
    <property type="project" value="InterPro"/>
</dbReference>
<dbReference type="EMBL" id="KB722685">
    <property type="protein sequence ID" value="EMS18199.1"/>
    <property type="molecule type" value="Genomic_DNA"/>
</dbReference>
<dbReference type="InterPro" id="IPR043130">
    <property type="entry name" value="CDP-OH_PTrfase_TM_dom"/>
</dbReference>
<keyword evidence="7" id="KW-0812">Transmembrane</keyword>
<sequence length="566" mass="60208">MPGVRHYLDLHHLRRLECVVLAPRSNLGLLEADPLPVVAVSEYAYSAVDKSPVSQYIMRHWWTWTASFAPPWLAPNAITVIGFCAILLNTATVALVAGDLRGSENGWVWASCAAGLFFYQTMDNIDGKQARRTGTSSPMGELFDHGLDTLNCPLGALIQASAMALGPSSLALLCILVPCWSMYVSTWEEYHTGTLYLGFVNGPVEGVLLAVLILVWTAIKGSSWWLLTVSEAFGDVALLPSSWRMSHLVIAFLTIAFLTTHLPLCLWNVYSQLTSPPRRPLTRPGRHSTTLNPPSPAEAFQQLLPIVGFSVLTVMWVLSPQSVMLEGGGKLVEFALVVCFLFGQLSSKIILAHLTKGLFPFSWPLLIPLAIPAIAVNTPYLGLPSLLPPTLEALYLHLLLTLSLLSYTLSAHAVLSSFCGYLGISCLTIPFPNKAVEGWVPLPTVKLHQSARPPSMGEYGAQEEVETYPPASAAGRAPLALDRVRRWLDSAASSSSRGDGSSLGVNGDAGGGGRKRSNTSEREREVGLGGSGGAAGAPSPLGVGGAGGAAGQAGRIAGSPRKGGRA</sequence>
<dbReference type="GO" id="GO:0016020">
    <property type="term" value="C:membrane"/>
    <property type="evidence" value="ECO:0007669"/>
    <property type="project" value="UniProtKB-SubCell"/>
</dbReference>
<feature type="transmembrane region" description="Helical" evidence="7">
    <location>
        <begin position="363"/>
        <end position="383"/>
    </location>
</feature>
<feature type="transmembrane region" description="Helical" evidence="7">
    <location>
        <begin position="395"/>
        <end position="424"/>
    </location>
</feature>
<dbReference type="HOGENOM" id="CLU_035066_5_0_1"/>
<feature type="transmembrane region" description="Helical" evidence="7">
    <location>
        <begin position="77"/>
        <end position="97"/>
    </location>
</feature>
<dbReference type="PANTHER" id="PTHR10414">
    <property type="entry name" value="ETHANOLAMINEPHOSPHOTRANSFERASE"/>
    <property type="match status" value="1"/>
</dbReference>
<protein>
    <submittedName>
        <fullName evidence="8">Ethanolaminephosphotransferase</fullName>
    </submittedName>
</protein>
<dbReference type="InterPro" id="IPR000462">
    <property type="entry name" value="CDP-OH_P_trans"/>
</dbReference>
<reference evidence="8 9" key="1">
    <citation type="journal article" date="2012" name="Nat. Commun.">
        <title>A multi-omic map of the lipid-producing yeast Rhodosporidium toruloides.</title>
        <authorList>
            <person name="Zhu Z."/>
            <person name="Zhang S."/>
            <person name="Liu H."/>
            <person name="Shen H."/>
            <person name="Lin X."/>
            <person name="Yang F."/>
            <person name="Zhou Y.J."/>
            <person name="Jin G."/>
            <person name="Ye M."/>
            <person name="Zou H."/>
            <person name="Zou H."/>
            <person name="Zhao Z.K."/>
        </authorList>
    </citation>
    <scope>NUCLEOTIDE SEQUENCE [LARGE SCALE GENOMIC DNA]</scope>
    <source>
        <strain evidence="8 9">NP11</strain>
    </source>
</reference>
<gene>
    <name evidence="8" type="ORF">RHTO_06571</name>
</gene>
<feature type="transmembrane region" description="Helical" evidence="7">
    <location>
        <begin position="207"/>
        <end position="227"/>
    </location>
</feature>
<organism evidence="8 9">
    <name type="scientific">Rhodotorula toruloides (strain NP11)</name>
    <name type="common">Yeast</name>
    <name type="synonym">Rhodosporidium toruloides</name>
    <dbReference type="NCBI Taxonomy" id="1130832"/>
    <lineage>
        <taxon>Eukaryota</taxon>
        <taxon>Fungi</taxon>
        <taxon>Dikarya</taxon>
        <taxon>Basidiomycota</taxon>
        <taxon>Pucciniomycotina</taxon>
        <taxon>Microbotryomycetes</taxon>
        <taxon>Sporidiobolales</taxon>
        <taxon>Sporidiobolaceae</taxon>
        <taxon>Rhodotorula</taxon>
    </lineage>
</organism>
<evidence type="ECO:0000256" key="5">
    <source>
        <dbReference type="RuleBase" id="RU003750"/>
    </source>
</evidence>
<evidence type="ECO:0000256" key="6">
    <source>
        <dbReference type="SAM" id="MobiDB-lite"/>
    </source>
</evidence>
<name>M7X3I0_RHOT1</name>
<proteinExistence type="inferred from homology"/>
<dbReference type="PANTHER" id="PTHR10414:SF77">
    <property type="entry name" value="CDP-ALCOHOL PHOSPHATIDYLTRANSFERASE FAMILY PROTEIN"/>
    <property type="match status" value="1"/>
</dbReference>
<dbReference type="InterPro" id="IPR048254">
    <property type="entry name" value="CDP_ALCOHOL_P_TRANSF_CS"/>
</dbReference>
<evidence type="ECO:0000256" key="2">
    <source>
        <dbReference type="ARBA" id="ARBA00010441"/>
    </source>
</evidence>
<feature type="compositionally biased region" description="Low complexity" evidence="6">
    <location>
        <begin position="491"/>
        <end position="502"/>
    </location>
</feature>